<dbReference type="STRING" id="279113.CPter91_5056"/>
<dbReference type="KEGG" id="cpra:CPter91_5056"/>
<evidence type="ECO:0000259" key="3">
    <source>
        <dbReference type="Pfam" id="PF16655"/>
    </source>
</evidence>
<dbReference type="InterPro" id="IPR018946">
    <property type="entry name" value="PhoD-like_MPP"/>
</dbReference>
<dbReference type="InterPro" id="IPR038607">
    <property type="entry name" value="PhoD-like_sf"/>
</dbReference>
<dbReference type="PATRIC" id="fig|279113.9.peg.5005"/>
<dbReference type="Gene3D" id="3.60.21.70">
    <property type="entry name" value="PhoD-like phosphatase"/>
    <property type="match status" value="1"/>
</dbReference>
<dbReference type="RefSeq" id="WP_061944807.1">
    <property type="nucleotide sequence ID" value="NZ_CP013234.1"/>
</dbReference>
<sequence>MKRREFLKGSAFFTVVAATSGMLSACGGGTDIDSGAAGVFAFPQGIASGDPKESSVVFWGRVVRSNGAVADAINVRLDVSTRQDFSSYAAQVNLSASADYDFTVRAKVTQLTPDTVYYYRFTAGSDVSVTAQTKTAPLASSSNSQVRFAWFTCQDWSVNHWQAMSLLAQESLDFVVHVGDYIYETVGASFQAGGAEPAHATIKLPDGLAHPGGGIYANTVNDYRTLYRTYKTDARLQSIHHKFPVIAIWDDHEFSDDCWQDHQVYTNENKQQTARRRSATQAWAEYTPIDFGDLSFDLNNSSYQNIRIYRDFRFGKLVHLVMTDERLYRDDHIVSEQSVAQQLGHDPVNGDDSIGSRYFVPQPLLLQMEAQETAKLGRAPSILGPTQTQWWKDTLKNSDATWKVWGNEIMLNRMWADLTPPALGIPPPYNQLYVINCDSWDGFPSHKAELLSYLDTQNIQNVVAITGDLHAFQCGVVRANPGDLNSRPVLVDFLTAGISSQSFYNYIKSGAAVVNPLLGALVQTPQIFDNLLKHFNPDFAYVDHDAQGYATATITSDSMVVMFNKVKPLAGDGSAPAQPLLKRTRMTLAKGSSTPLIEDNV</sequence>
<feature type="chain" id="PRO_5007277730" evidence="1">
    <location>
        <begin position="26"/>
        <end position="601"/>
    </location>
</feature>
<dbReference type="InterPro" id="IPR052900">
    <property type="entry name" value="Phospholipid_Metab_Enz"/>
</dbReference>
<evidence type="ECO:0000259" key="2">
    <source>
        <dbReference type="Pfam" id="PF09423"/>
    </source>
</evidence>
<protein>
    <submittedName>
        <fullName evidence="4">PhoD-like phosphatase family protein</fullName>
    </submittedName>
</protein>
<proteinExistence type="predicted"/>
<organism evidence="4 5">
    <name type="scientific">Collimonas pratensis</name>
    <dbReference type="NCBI Taxonomy" id="279113"/>
    <lineage>
        <taxon>Bacteria</taxon>
        <taxon>Pseudomonadati</taxon>
        <taxon>Pseudomonadota</taxon>
        <taxon>Betaproteobacteria</taxon>
        <taxon>Burkholderiales</taxon>
        <taxon>Oxalobacteraceae</taxon>
        <taxon>Collimonas</taxon>
    </lineage>
</organism>
<dbReference type="CDD" id="cd07389">
    <property type="entry name" value="MPP_PhoD"/>
    <property type="match status" value="1"/>
</dbReference>
<dbReference type="PROSITE" id="PS51257">
    <property type="entry name" value="PROKAR_LIPOPROTEIN"/>
    <property type="match status" value="1"/>
</dbReference>
<evidence type="ECO:0000256" key="1">
    <source>
        <dbReference type="SAM" id="SignalP"/>
    </source>
</evidence>
<reference evidence="4 5" key="1">
    <citation type="submission" date="2015-11" db="EMBL/GenBank/DDBJ databases">
        <title>Exploring the genomic traits of fungus-feeding bacterial genus Collimonas.</title>
        <authorList>
            <person name="Song C."/>
            <person name="Schmidt R."/>
            <person name="de Jager V."/>
            <person name="Krzyzanowska D."/>
            <person name="Jongedijk E."/>
            <person name="Cankar K."/>
            <person name="Beekwilder J."/>
            <person name="van Veen A."/>
            <person name="de Boer W."/>
            <person name="van Veen J.A."/>
            <person name="Garbeva P."/>
        </authorList>
    </citation>
    <scope>NUCLEOTIDE SEQUENCE [LARGE SCALE GENOMIC DNA]</scope>
    <source>
        <strain evidence="4 5">Ter91</strain>
    </source>
</reference>
<dbReference type="OrthoDB" id="327733at2"/>
<feature type="signal peptide" evidence="1">
    <location>
        <begin position="1"/>
        <end position="25"/>
    </location>
</feature>
<dbReference type="EMBL" id="CP013234">
    <property type="protein sequence ID" value="AMP07344.1"/>
    <property type="molecule type" value="Genomic_DNA"/>
</dbReference>
<feature type="domain" description="Phospholipase D N-terminal" evidence="3">
    <location>
        <begin position="44"/>
        <end position="135"/>
    </location>
</feature>
<dbReference type="Pfam" id="PF16655">
    <property type="entry name" value="PhoD_N"/>
    <property type="match status" value="1"/>
</dbReference>
<dbReference type="InterPro" id="IPR029052">
    <property type="entry name" value="Metallo-depent_PP-like"/>
</dbReference>
<keyword evidence="1" id="KW-0732">Signal</keyword>
<gene>
    <name evidence="4" type="ORF">CPter91_5056</name>
</gene>
<feature type="domain" description="PhoD-like phosphatase metallophosphatase" evidence="2">
    <location>
        <begin position="148"/>
        <end position="560"/>
    </location>
</feature>
<accession>A0A127QBE2</accession>
<dbReference type="PANTHER" id="PTHR43606:SF2">
    <property type="entry name" value="ALKALINE PHOSPHATASE FAMILY PROTEIN (AFU_ORTHOLOGUE AFUA_5G03860)"/>
    <property type="match status" value="1"/>
</dbReference>
<dbReference type="Gene3D" id="2.60.40.380">
    <property type="entry name" value="Purple acid phosphatase-like, N-terminal"/>
    <property type="match status" value="1"/>
</dbReference>
<evidence type="ECO:0000313" key="5">
    <source>
        <dbReference type="Proteomes" id="UP000074561"/>
    </source>
</evidence>
<dbReference type="PANTHER" id="PTHR43606">
    <property type="entry name" value="PHOSPHATASE, PUTATIVE (AFU_ORTHOLOGUE AFUA_6G08710)-RELATED"/>
    <property type="match status" value="1"/>
</dbReference>
<dbReference type="Pfam" id="PF09423">
    <property type="entry name" value="PhoD"/>
    <property type="match status" value="1"/>
</dbReference>
<dbReference type="AlphaFoldDB" id="A0A127QBE2"/>
<evidence type="ECO:0000313" key="4">
    <source>
        <dbReference type="EMBL" id="AMP07344.1"/>
    </source>
</evidence>
<dbReference type="Proteomes" id="UP000074561">
    <property type="component" value="Chromosome"/>
</dbReference>
<name>A0A127QBE2_9BURK</name>
<dbReference type="InterPro" id="IPR032093">
    <property type="entry name" value="PhoD_N"/>
</dbReference>
<dbReference type="SUPFAM" id="SSF56300">
    <property type="entry name" value="Metallo-dependent phosphatases"/>
    <property type="match status" value="1"/>
</dbReference>